<gene>
    <name evidence="6" type="ordered locus">SCATT_11480</name>
</gene>
<dbReference type="Pfam" id="PF00753">
    <property type="entry name" value="Lactamase_B"/>
    <property type="match status" value="1"/>
</dbReference>
<dbReference type="InterPro" id="IPR036866">
    <property type="entry name" value="RibonucZ/Hydroxyglut_hydro"/>
</dbReference>
<dbReference type="EMBL" id="CP003219">
    <property type="protein sequence ID" value="AEW93519.1"/>
    <property type="molecule type" value="Genomic_DNA"/>
</dbReference>
<sequence length="594" mass="63600">MTHLARDPAGALAHHDDTRDLDDADHGFLGALEPARITDADGRVVWDADAHAFLAGERPDTAHPALWRAGRHLARHGLYQVTDGVYQVRGLDLSTMTLIEGDRGVVVADPLLSAETAAAALALYRAHRGDRPVTGVVYTHSHPDHFGGARGVLPPGHEPVPVLAPDGFLDHALGENLQAGPARARHARHRYGTALPKGPAGQIGCGLGPAVSTGTLTLVPPTARITRTGQEETVDGLRLVFHLAPGATAPAELSLYLPHRHALLLSGHDALTTHGGAARARARHLAETLARHGHTTEVLLTSHHRPVRGTRHVTAHLTVERDLHAYLHDQTLRLLNRGHTPAEIAEELRLPPALETARPEALRRYLQPPFDDDPARLWQHPPAGLARRYTACLGGVDATVAKAKEYTEAGDLRFAATLLDHAVLTDPGHAEAREALATVYERLGHAAADATWRNHYLTAAADLRDTHPGPATGDSHDLLAALTVDQLVDSLAVRVDGPRAWPATLTMDWHLTDEQRVWRLTLSNGALTHRGSPATRHTAPDPADLTLTLTRAQLPALLTGSPPDGTVTDGDPHTLGRLLALLDPPDPTAPAVTP</sequence>
<dbReference type="GO" id="GO:0018909">
    <property type="term" value="P:dodecyl sulfate metabolic process"/>
    <property type="evidence" value="ECO:0007669"/>
    <property type="project" value="InterPro"/>
</dbReference>
<organism evidence="6 7">
    <name type="scientific">Streptantibioticus cattleyicolor (strain ATCC 35852 / DSM 46488 / JCM 4925 / NBRC 14057 / NRRL 8057)</name>
    <name type="common">Streptomyces cattleya</name>
    <dbReference type="NCBI Taxonomy" id="1003195"/>
    <lineage>
        <taxon>Bacteria</taxon>
        <taxon>Bacillati</taxon>
        <taxon>Actinomycetota</taxon>
        <taxon>Actinomycetes</taxon>
        <taxon>Kitasatosporales</taxon>
        <taxon>Streptomycetaceae</taxon>
        <taxon>Streptantibioticus</taxon>
    </lineage>
</organism>
<dbReference type="PANTHER" id="PTHR43223">
    <property type="entry name" value="ALKYL/ARYL-SULFATASE"/>
    <property type="match status" value="1"/>
</dbReference>
<dbReference type="InterPro" id="IPR038536">
    <property type="entry name" value="Alkyl/aryl-sulf_dimr_sf"/>
</dbReference>
<dbReference type="Pfam" id="PF14863">
    <property type="entry name" value="Alkyl_sulf_dimr"/>
    <property type="match status" value="1"/>
</dbReference>
<proteinExistence type="inferred from homology"/>
<keyword evidence="1" id="KW-0479">Metal-binding</keyword>
<dbReference type="PATRIC" id="fig|1003195.11.peg.2735"/>
<keyword evidence="2" id="KW-0378">Hydrolase</keyword>
<evidence type="ECO:0000256" key="4">
    <source>
        <dbReference type="ARBA" id="ARBA00033751"/>
    </source>
</evidence>
<dbReference type="SUPFAM" id="SSF56281">
    <property type="entry name" value="Metallo-hydrolase/oxidoreductase"/>
    <property type="match status" value="1"/>
</dbReference>
<comment type="similarity">
    <text evidence="4">Belongs to the metallo-beta-lactamase superfamily. Type III sulfatase family.</text>
</comment>
<dbReference type="RefSeq" id="WP_014141908.1">
    <property type="nucleotide sequence ID" value="NC_016111.1"/>
</dbReference>
<dbReference type="Gene3D" id="3.60.15.30">
    <property type="entry name" value="Metallo-beta-lactamase domain"/>
    <property type="match status" value="1"/>
</dbReference>
<dbReference type="GO" id="GO:0046983">
    <property type="term" value="F:protein dimerization activity"/>
    <property type="evidence" value="ECO:0007669"/>
    <property type="project" value="InterPro"/>
</dbReference>
<evidence type="ECO:0000256" key="1">
    <source>
        <dbReference type="ARBA" id="ARBA00022723"/>
    </source>
</evidence>
<keyword evidence="3" id="KW-0862">Zinc</keyword>
<dbReference type="GO" id="GO:0046872">
    <property type="term" value="F:metal ion binding"/>
    <property type="evidence" value="ECO:0007669"/>
    <property type="project" value="UniProtKB-KW"/>
</dbReference>
<dbReference type="InterPro" id="IPR029228">
    <property type="entry name" value="Alkyl_sulf_dimr"/>
</dbReference>
<evidence type="ECO:0000256" key="3">
    <source>
        <dbReference type="ARBA" id="ARBA00022833"/>
    </source>
</evidence>
<dbReference type="AlphaFoldDB" id="F8JZT6"/>
<dbReference type="eggNOG" id="COG2015">
    <property type="taxonomic scope" value="Bacteria"/>
</dbReference>
<dbReference type="SMART" id="SM00849">
    <property type="entry name" value="Lactamase_B"/>
    <property type="match status" value="1"/>
</dbReference>
<accession>G8WQ19</accession>
<evidence type="ECO:0000259" key="5">
    <source>
        <dbReference type="SMART" id="SM00849"/>
    </source>
</evidence>
<dbReference type="GO" id="GO:0018741">
    <property type="term" value="F:linear primary-alkylsulfatase activity"/>
    <property type="evidence" value="ECO:0007669"/>
    <property type="project" value="InterPro"/>
</dbReference>
<keyword evidence="7" id="KW-1185">Reference proteome</keyword>
<dbReference type="Gene3D" id="3.30.1050.10">
    <property type="entry name" value="SCP2 sterol-binding domain"/>
    <property type="match status" value="1"/>
</dbReference>
<accession>F8JZT6</accession>
<dbReference type="KEGG" id="sct:SCAT_1150"/>
<dbReference type="HOGENOM" id="CLU_014655_1_1_11"/>
<dbReference type="InterPro" id="IPR044097">
    <property type="entry name" value="Bds1/SdsA1_MBL-fold"/>
</dbReference>
<dbReference type="InterPro" id="IPR029229">
    <property type="entry name" value="Alkyl_sulf_C"/>
</dbReference>
<dbReference type="Pfam" id="PF14864">
    <property type="entry name" value="Alkyl_sulf_C"/>
    <property type="match status" value="1"/>
</dbReference>
<dbReference type="OrthoDB" id="5240502at2"/>
<reference evidence="7" key="1">
    <citation type="submission" date="2011-12" db="EMBL/GenBank/DDBJ databases">
        <title>Complete genome sequence of Streptomyces cattleya strain DSM 46488.</title>
        <authorList>
            <person name="Ou H.-Y."/>
            <person name="Li P."/>
            <person name="Zhao C."/>
            <person name="O'Hagan D."/>
            <person name="Deng Z."/>
        </authorList>
    </citation>
    <scope>NUCLEOTIDE SEQUENCE [LARGE SCALE GENOMIC DNA]</scope>
    <source>
        <strain evidence="7">ATCC 35852 / DSM 46488 / JCM 4925 / NBRC 14057 / NRRL 8057</strain>
    </source>
</reference>
<dbReference type="InterPro" id="IPR036527">
    <property type="entry name" value="SCP2_sterol-bd_dom_sf"/>
</dbReference>
<dbReference type="Gene3D" id="1.25.40.880">
    <property type="entry name" value="Alkyl sulfatase, dimerisation domain"/>
    <property type="match status" value="1"/>
</dbReference>
<dbReference type="STRING" id="1003195.SCATT_11480"/>
<dbReference type="CDD" id="cd07710">
    <property type="entry name" value="arylsulfatase_Sdsa1-like_MBL-fold"/>
    <property type="match status" value="1"/>
</dbReference>
<name>F8JZT6_STREN</name>
<dbReference type="InterPro" id="IPR052195">
    <property type="entry name" value="Bact_Alkyl/Aryl-Sulfatase"/>
</dbReference>
<dbReference type="Proteomes" id="UP000007842">
    <property type="component" value="Chromosome"/>
</dbReference>
<dbReference type="KEGG" id="scy:SCATT_11480"/>
<protein>
    <recommendedName>
        <fullName evidence="5">Metallo-beta-lactamase domain-containing protein</fullName>
    </recommendedName>
</protein>
<dbReference type="InterPro" id="IPR001279">
    <property type="entry name" value="Metallo-B-lactamas"/>
</dbReference>
<evidence type="ECO:0000313" key="7">
    <source>
        <dbReference type="Proteomes" id="UP000007842"/>
    </source>
</evidence>
<feature type="domain" description="Metallo-beta-lactamase" evidence="5">
    <location>
        <begin position="93"/>
        <end position="303"/>
    </location>
</feature>
<evidence type="ECO:0000256" key="2">
    <source>
        <dbReference type="ARBA" id="ARBA00022801"/>
    </source>
</evidence>
<dbReference type="SUPFAM" id="SSF55718">
    <property type="entry name" value="SCP-like"/>
    <property type="match status" value="1"/>
</dbReference>
<dbReference type="PANTHER" id="PTHR43223:SF1">
    <property type="entry name" value="ALKYL_ARYL-SULFATASE BDS1"/>
    <property type="match status" value="1"/>
</dbReference>
<evidence type="ECO:0000313" key="6">
    <source>
        <dbReference type="EMBL" id="AEW93519.1"/>
    </source>
</evidence>